<dbReference type="AlphaFoldDB" id="A0AAV7LR47"/>
<name>A0AAV7LR47_PLEWA</name>
<gene>
    <name evidence="1" type="ORF">NDU88_004490</name>
</gene>
<comment type="caution">
    <text evidence="1">The sequence shown here is derived from an EMBL/GenBank/DDBJ whole genome shotgun (WGS) entry which is preliminary data.</text>
</comment>
<dbReference type="Gene3D" id="3.30.250.20">
    <property type="entry name" value="L1 transposable element, C-terminal domain"/>
    <property type="match status" value="1"/>
</dbReference>
<accession>A0AAV7LR47</accession>
<keyword evidence="2" id="KW-1185">Reference proteome</keyword>
<evidence type="ECO:0000313" key="2">
    <source>
        <dbReference type="Proteomes" id="UP001066276"/>
    </source>
</evidence>
<protein>
    <submittedName>
        <fullName evidence="1">Uncharacterized protein</fullName>
    </submittedName>
</protein>
<evidence type="ECO:0000313" key="1">
    <source>
        <dbReference type="EMBL" id="KAJ1091363.1"/>
    </source>
</evidence>
<dbReference type="EMBL" id="JANPWB010000015">
    <property type="protein sequence ID" value="KAJ1091363.1"/>
    <property type="molecule type" value="Genomic_DNA"/>
</dbReference>
<organism evidence="1 2">
    <name type="scientific">Pleurodeles waltl</name>
    <name type="common">Iberian ribbed newt</name>
    <dbReference type="NCBI Taxonomy" id="8319"/>
    <lineage>
        <taxon>Eukaryota</taxon>
        <taxon>Metazoa</taxon>
        <taxon>Chordata</taxon>
        <taxon>Craniata</taxon>
        <taxon>Vertebrata</taxon>
        <taxon>Euteleostomi</taxon>
        <taxon>Amphibia</taxon>
        <taxon>Batrachia</taxon>
        <taxon>Caudata</taxon>
        <taxon>Salamandroidea</taxon>
        <taxon>Salamandridae</taxon>
        <taxon>Pleurodelinae</taxon>
        <taxon>Pleurodeles</taxon>
    </lineage>
</organism>
<proteinExistence type="predicted"/>
<sequence>MSVSSGQRPIIACFLWHEQVCQILTAARSHGLYGFDGYKTQFEAAFSKEMNDQRKACLSLRPLLHKWDIKFGLFELLHTWITRDSKSKSFFDPGELQAFLDRLGEGDMVTFQCPLDLSAVEMDPLAPTSPETHTCGPKHKDKNQGMQCDKEKILIGVGDTYRTGVATNPTYHLNRACLQFDN</sequence>
<dbReference type="Proteomes" id="UP001066276">
    <property type="component" value="Chromosome 11"/>
</dbReference>
<dbReference type="InterPro" id="IPR042566">
    <property type="entry name" value="L1_C"/>
</dbReference>
<reference evidence="1" key="1">
    <citation type="journal article" date="2022" name="bioRxiv">
        <title>Sequencing and chromosome-scale assembly of the giantPleurodeles waltlgenome.</title>
        <authorList>
            <person name="Brown T."/>
            <person name="Elewa A."/>
            <person name="Iarovenko S."/>
            <person name="Subramanian E."/>
            <person name="Araus A.J."/>
            <person name="Petzold A."/>
            <person name="Susuki M."/>
            <person name="Suzuki K.-i.T."/>
            <person name="Hayashi T."/>
            <person name="Toyoda A."/>
            <person name="Oliveira C."/>
            <person name="Osipova E."/>
            <person name="Leigh N.D."/>
            <person name="Simon A."/>
            <person name="Yun M.H."/>
        </authorList>
    </citation>
    <scope>NUCLEOTIDE SEQUENCE</scope>
    <source>
        <strain evidence="1">20211129_DDA</strain>
        <tissue evidence="1">Liver</tissue>
    </source>
</reference>